<evidence type="ECO:0008006" key="4">
    <source>
        <dbReference type="Google" id="ProtNLM"/>
    </source>
</evidence>
<dbReference type="InterPro" id="IPR011455">
    <property type="entry name" value="DUF1561"/>
</dbReference>
<dbReference type="eggNOG" id="ENOG5033RPQ">
    <property type="taxonomic scope" value="Bacteria"/>
</dbReference>
<dbReference type="HOGENOM" id="CLU_060717_0_0_7"/>
<dbReference type="Proteomes" id="UP000018731">
    <property type="component" value="Unassembled WGS sequence"/>
</dbReference>
<keyword evidence="3" id="KW-1185">Reference proteome</keyword>
<feature type="chain" id="PRO_5004767571" description="Peptidase C39-like domain-containing protein" evidence="1">
    <location>
        <begin position="23"/>
        <end position="384"/>
    </location>
</feature>
<reference evidence="2 3" key="1">
    <citation type="journal article" date="2014" name="Genome Announc.">
        <title>Draft genome sequences of six enterohepatic helicobacter species isolated from humans and one from rhesus macaques.</title>
        <authorList>
            <person name="Shen Z."/>
            <person name="Sheh A."/>
            <person name="Young S.K."/>
            <person name="Abouelliel A."/>
            <person name="Ward D.V."/>
            <person name="Earl A.M."/>
            <person name="Fox J.G."/>
        </authorList>
    </citation>
    <scope>NUCLEOTIDE SEQUENCE [LARGE SCALE GENOMIC DNA]</scope>
    <source>
        <strain evidence="2 3">MIT 99-5501</strain>
    </source>
</reference>
<gene>
    <name evidence="2" type="ORF">HMPREF2086_01946</name>
</gene>
<dbReference type="RefSeq" id="WP_023928782.1">
    <property type="nucleotide sequence ID" value="NZ_KI669456.1"/>
</dbReference>
<dbReference type="OrthoDB" id="5313874at2"/>
<accession>V8C5A9</accession>
<name>V8C5A9_9HELI</name>
<dbReference type="Pfam" id="PF07598">
    <property type="entry name" value="DUF1561"/>
    <property type="match status" value="1"/>
</dbReference>
<dbReference type="AlphaFoldDB" id="V8C5A9"/>
<sequence length="384" mass="42909">MKKSLHKSLLLVFVLIAFSACSKDYNIPQIPDTHPQVQSLLDTSTKKAKKEYDEKYDYLERDGFKFAPHDSALTQYLAKNPQKNRRIYTKAKPTLLTTPALTQPLMQLPPDFNLGAWEQRLLQIINTTSRDSAFQSQGICGVCMLQSYQIIAEFMHYHNSPLTSGGYFFDTAPNTNPFTSFQQRHSILHDTLADIEDYYAIPTTAASSVFLNSMNTAIASSISMLPQYDWSLFGVSANTQGITDLIDRLFRDSRRGDMYLAFLLLFLPERETIMGHTVVILRTNEGIVMIPTNIRALSLDALRRYMQVATNTAELRARLTARARGRTSILAGLGLLQVREAPNLPFASALSFSDCVGEGDDRRGNNALPSAATLNQCASGRCNQ</sequence>
<keyword evidence="1" id="KW-0732">Signal</keyword>
<dbReference type="PROSITE" id="PS51257">
    <property type="entry name" value="PROKAR_LIPOPROTEIN"/>
    <property type="match status" value="1"/>
</dbReference>
<dbReference type="STRING" id="1357400.HMPREF2086_01946"/>
<proteinExistence type="predicted"/>
<evidence type="ECO:0000256" key="1">
    <source>
        <dbReference type="SAM" id="SignalP"/>
    </source>
</evidence>
<evidence type="ECO:0000313" key="2">
    <source>
        <dbReference type="EMBL" id="ETD22215.1"/>
    </source>
</evidence>
<protein>
    <recommendedName>
        <fullName evidence="4">Peptidase C39-like domain-containing protein</fullName>
    </recommendedName>
</protein>
<evidence type="ECO:0000313" key="3">
    <source>
        <dbReference type="Proteomes" id="UP000018731"/>
    </source>
</evidence>
<feature type="signal peptide" evidence="1">
    <location>
        <begin position="1"/>
        <end position="22"/>
    </location>
</feature>
<dbReference type="EMBL" id="AZJI01000010">
    <property type="protein sequence ID" value="ETD22215.1"/>
    <property type="molecule type" value="Genomic_DNA"/>
</dbReference>
<dbReference type="PATRIC" id="fig|1357400.3.peg.2631"/>
<comment type="caution">
    <text evidence="2">The sequence shown here is derived from an EMBL/GenBank/DDBJ whole genome shotgun (WGS) entry which is preliminary data.</text>
</comment>
<organism evidence="2 3">
    <name type="scientific">Helicobacter macacae MIT 99-5501</name>
    <dbReference type="NCBI Taxonomy" id="1357400"/>
    <lineage>
        <taxon>Bacteria</taxon>
        <taxon>Pseudomonadati</taxon>
        <taxon>Campylobacterota</taxon>
        <taxon>Epsilonproteobacteria</taxon>
        <taxon>Campylobacterales</taxon>
        <taxon>Helicobacteraceae</taxon>
        <taxon>Helicobacter</taxon>
    </lineage>
</organism>